<evidence type="ECO:0000256" key="26">
    <source>
        <dbReference type="PROSITE-ProRule" id="PRU01142"/>
    </source>
</evidence>
<evidence type="ECO:0000256" key="14">
    <source>
        <dbReference type="ARBA" id="ARBA00022833"/>
    </source>
</evidence>
<keyword evidence="31" id="KW-1185">Reference proteome</keyword>
<evidence type="ECO:0000256" key="3">
    <source>
        <dbReference type="ARBA" id="ARBA00004202"/>
    </source>
</evidence>
<evidence type="ECO:0000256" key="1">
    <source>
        <dbReference type="ARBA" id="ARBA00001946"/>
    </source>
</evidence>
<evidence type="ECO:0000256" key="8">
    <source>
        <dbReference type="ARBA" id="ARBA00022490"/>
    </source>
</evidence>
<gene>
    <name evidence="30" type="primary">Sephs2</name>
    <name evidence="30" type="ORF">GTO95_0005869</name>
</gene>
<evidence type="ECO:0000256" key="10">
    <source>
        <dbReference type="ARBA" id="ARBA00022723"/>
    </source>
</evidence>
<sequence>MVQPKGLMGNELKSDMIGGDGSMGLRGQGSTQIPPELAGNEIVQRLLVENQDLRDAIKQSNQALRDRYEEMLSFRLKNRQERQFLMEKFREARDLVERLSRENHLLQGQLNHHLLQTQNHTLSQNPSPSPQSSRQESLDSSSEEVVLEAGVKAARERQPESPPQSMALSSASSSVCSQGTVTQSLFDSLSSEPEQPDCGEAERARSQPGEGANAFLKLLKAHKEELEESLRELRRRNQLLEKEKEELLSANVQLQSELAQLKDSREPEGGSKEPQGTVTQERLQRANSADETGSELCRKVAQLSEQISITDARKEQLETELQAKVEALKMAEARLEHSENLRKQRERDLQLEREQSLQLSKDNESVKAQVTSLLAELQESQSCLEKSEREKGMMEDKLRRTSEALQSLERETEQMKKQHSVATDQLRLQTQSLESALKTERHIVTEEKRKLAQLQHAYTQLFQDYDMRLKNETAAKQRGAELEDLAAQLQEAERALAMKQDLIDKLKEQVEQQRGALETVPVLTAQAEIYKADFLAEREAREKLHEQKEALQEQLAQLQADRERLLAEGTARARMEEMQQRHLDYHHQLPQQRPLLPPQPGFPGATVPFSPAQDLSLRRRSVTDELPDYRCPKCQYQAPDMDTLQIHVMDCIQDSAAVRLPPKRLCERALSCESCLEPAITPAYYTSSDAVISSESVFIVEISLVCRNGAQSVALYADVNGKQFPVTRGQDVGRYQVSWSMPHKQASSGRYEVKFFDEESYSTLRKAQRNNEDVASIKPLFTVNVDHRVGIGMDCSVTPLRHGGLSLVQTTDFFYPLVEDPYMMGRIACANVLSDLYAMGITECDNMLMLLSVSQRMSEKERERVMPLMVRGFRDAAEEGGTSVTGGQTVINPWIIIGGVATVVCQPNDFIMPDNAVPGDVLVLTKPLGTQVAVNAHQWLDMPDKWNKIKLVVSKEEVEMAYQEAMFNMAMLNRTAAGLMHTFNAHAATDITGFGILGHAQNLARRQHNEVAFVIHNLPIIAKMAAVSKACGVLFGLLQGTSAETSGGLLICLPREQAARFCAEIKSPRYGEGHQAWIIGIVEKGNRSARIIDKPRIIEVAPRGAACSQDSNTNPSPEIQPPLS</sequence>
<evidence type="ECO:0000256" key="18">
    <source>
        <dbReference type="ARBA" id="ARBA00023136"/>
    </source>
</evidence>
<dbReference type="GO" id="GO:0016260">
    <property type="term" value="P:selenocysteine biosynthetic process"/>
    <property type="evidence" value="ECO:0007669"/>
    <property type="project" value="TreeGrafter"/>
</dbReference>
<evidence type="ECO:0000256" key="19">
    <source>
        <dbReference type="ARBA" id="ARBA00023242"/>
    </source>
</evidence>
<feature type="region of interest" description="Disordered" evidence="28">
    <location>
        <begin position="1103"/>
        <end position="1124"/>
    </location>
</feature>
<dbReference type="EMBL" id="JAAWVO010060449">
    <property type="protein sequence ID" value="MBN3322529.1"/>
    <property type="molecule type" value="Genomic_DNA"/>
</dbReference>
<feature type="compositionally biased region" description="Low complexity" evidence="28">
    <location>
        <begin position="163"/>
        <end position="172"/>
    </location>
</feature>
<evidence type="ECO:0000256" key="25">
    <source>
        <dbReference type="ARBA" id="ARBA00049005"/>
    </source>
</evidence>
<dbReference type="InterPro" id="IPR010918">
    <property type="entry name" value="PurM-like_C_dom"/>
</dbReference>
<dbReference type="Gene3D" id="1.20.5.390">
    <property type="entry name" value="L1 transposable element, trimerization domain"/>
    <property type="match status" value="2"/>
</dbReference>
<evidence type="ECO:0000256" key="7">
    <source>
        <dbReference type="ARBA" id="ARBA00022475"/>
    </source>
</evidence>
<dbReference type="GO" id="GO:0031965">
    <property type="term" value="C:nuclear membrane"/>
    <property type="evidence" value="ECO:0007669"/>
    <property type="project" value="UniProtKB-SubCell"/>
</dbReference>
<keyword evidence="17 27" id="KW-0175">Coiled coil</keyword>
<dbReference type="Proteomes" id="UP000736164">
    <property type="component" value="Unassembled WGS sequence"/>
</dbReference>
<dbReference type="InterPro" id="IPR004536">
    <property type="entry name" value="SPS/SelD"/>
</dbReference>
<evidence type="ECO:0000256" key="12">
    <source>
        <dbReference type="ARBA" id="ARBA00022771"/>
    </source>
</evidence>
<dbReference type="Pfam" id="PF05404">
    <property type="entry name" value="TRAP-delta"/>
    <property type="match status" value="1"/>
</dbReference>
<comment type="catalytic activity">
    <reaction evidence="25">
        <text>hydrogenselenide + ATP + H2O = selenophosphate + AMP + phosphate + 2 H(+)</text>
        <dbReference type="Rhea" id="RHEA:18737"/>
        <dbReference type="ChEBI" id="CHEBI:15377"/>
        <dbReference type="ChEBI" id="CHEBI:15378"/>
        <dbReference type="ChEBI" id="CHEBI:16144"/>
        <dbReference type="ChEBI" id="CHEBI:29317"/>
        <dbReference type="ChEBI" id="CHEBI:30616"/>
        <dbReference type="ChEBI" id="CHEBI:43474"/>
        <dbReference type="ChEBI" id="CHEBI:456215"/>
        <dbReference type="EC" id="2.7.9.3"/>
    </reaction>
</comment>
<dbReference type="NCBIfam" id="TIGR00476">
    <property type="entry name" value="selD"/>
    <property type="match status" value="1"/>
</dbReference>
<evidence type="ECO:0000256" key="5">
    <source>
        <dbReference type="ARBA" id="ARBA00004617"/>
    </source>
</evidence>
<evidence type="ECO:0000256" key="20">
    <source>
        <dbReference type="ARBA" id="ARBA00023266"/>
    </source>
</evidence>
<keyword evidence="13" id="KW-0418">Kinase</keyword>
<keyword evidence="20" id="KW-0711">Selenium</keyword>
<evidence type="ECO:0000256" key="22">
    <source>
        <dbReference type="ARBA" id="ARBA00039825"/>
    </source>
</evidence>
<proteinExistence type="inferred from homology"/>
<evidence type="ECO:0000256" key="11">
    <source>
        <dbReference type="ARBA" id="ARBA00022741"/>
    </source>
</evidence>
<dbReference type="FunFam" id="1.20.5.990:FF:000003">
    <property type="entry name" value="NF-kappa-B essential modulator isoform X1"/>
    <property type="match status" value="1"/>
</dbReference>
<feature type="non-terminal residue" evidence="30">
    <location>
        <position position="1"/>
    </location>
</feature>
<keyword evidence="19" id="KW-0539">Nucleus</keyword>
<dbReference type="FunFam" id="3.90.650.10:FF:000003">
    <property type="entry name" value="Selenide, water dikinase 1"/>
    <property type="match status" value="1"/>
</dbReference>
<dbReference type="InterPro" id="IPR034735">
    <property type="entry name" value="NEMO_ZF"/>
</dbReference>
<dbReference type="AlphaFoldDB" id="A0A8J7NZE5"/>
<evidence type="ECO:0000256" key="2">
    <source>
        <dbReference type="ARBA" id="ARBA00003786"/>
    </source>
</evidence>
<feature type="coiled-coil region" evidence="27">
    <location>
        <begin position="475"/>
        <end position="568"/>
    </location>
</feature>
<protein>
    <recommendedName>
        <fullName evidence="22">Selenide, water dikinase 1</fullName>
        <ecNumber evidence="6">2.7.9.3</ecNumber>
    </recommendedName>
    <alternativeName>
        <fullName evidence="24">Selenium donor protein 1</fullName>
    </alternativeName>
    <alternativeName>
        <fullName evidence="23">Selenophosphate synthase 1</fullName>
    </alternativeName>
</protein>
<evidence type="ECO:0000256" key="23">
    <source>
        <dbReference type="ARBA" id="ARBA00042724"/>
    </source>
</evidence>
<evidence type="ECO:0000256" key="16">
    <source>
        <dbReference type="ARBA" id="ARBA00022842"/>
    </source>
</evidence>
<reference evidence="30" key="1">
    <citation type="journal article" date="2021" name="Cell">
        <title>Tracing the genetic footprints of vertebrate landing in non-teleost ray-finned fishes.</title>
        <authorList>
            <person name="Bi X."/>
            <person name="Wang K."/>
            <person name="Yang L."/>
            <person name="Pan H."/>
            <person name="Jiang H."/>
            <person name="Wei Q."/>
            <person name="Fang M."/>
            <person name="Yu H."/>
            <person name="Zhu C."/>
            <person name="Cai Y."/>
            <person name="He Y."/>
            <person name="Gan X."/>
            <person name="Zeng H."/>
            <person name="Yu D."/>
            <person name="Zhu Y."/>
            <person name="Jiang H."/>
            <person name="Qiu Q."/>
            <person name="Yang H."/>
            <person name="Zhang Y.E."/>
            <person name="Wang W."/>
            <person name="Zhu M."/>
            <person name="He S."/>
            <person name="Zhang G."/>
        </authorList>
    </citation>
    <scope>NUCLEOTIDE SEQUENCE</scope>
    <source>
        <strain evidence="30">Allg_001</strain>
    </source>
</reference>
<dbReference type="InterPro" id="IPR021063">
    <property type="entry name" value="NEMO_N"/>
</dbReference>
<dbReference type="Pfam" id="PF02769">
    <property type="entry name" value="AIRS_C"/>
    <property type="match status" value="1"/>
</dbReference>
<dbReference type="CDD" id="cd02195">
    <property type="entry name" value="SelD"/>
    <property type="match status" value="1"/>
</dbReference>
<comment type="cofactor">
    <cofactor evidence="1">
        <name>Mg(2+)</name>
        <dbReference type="ChEBI" id="CHEBI:18420"/>
    </cofactor>
</comment>
<evidence type="ECO:0000256" key="13">
    <source>
        <dbReference type="ARBA" id="ARBA00022777"/>
    </source>
</evidence>
<dbReference type="InterPro" id="IPR036921">
    <property type="entry name" value="PurM-like_N_sf"/>
</dbReference>
<keyword evidence="8" id="KW-0963">Cytoplasm</keyword>
<dbReference type="Gene3D" id="3.90.650.10">
    <property type="entry name" value="PurM-like C-terminal domain"/>
    <property type="match status" value="1"/>
</dbReference>
<dbReference type="InterPro" id="IPR008855">
    <property type="entry name" value="TRAP-delta"/>
</dbReference>
<comment type="similarity">
    <text evidence="21">Belongs to the selenophosphate synthase 1 family. Class II subfamily.</text>
</comment>
<evidence type="ECO:0000256" key="24">
    <source>
        <dbReference type="ARBA" id="ARBA00042811"/>
    </source>
</evidence>
<evidence type="ECO:0000313" key="31">
    <source>
        <dbReference type="Proteomes" id="UP000736164"/>
    </source>
</evidence>
<dbReference type="FunFam" id="1.20.5.390:FF:000002">
    <property type="entry name" value="NF-kappa-B essential modulator isoform X1"/>
    <property type="match status" value="1"/>
</dbReference>
<dbReference type="Pfam" id="PF11577">
    <property type="entry name" value="NEMO"/>
    <property type="match status" value="1"/>
</dbReference>
<evidence type="ECO:0000259" key="29">
    <source>
        <dbReference type="PROSITE" id="PS51801"/>
    </source>
</evidence>
<accession>A0A8J7NZE5</accession>
<feature type="compositionally biased region" description="Low complexity" evidence="28">
    <location>
        <begin position="120"/>
        <end position="140"/>
    </location>
</feature>
<dbReference type="InterPro" id="IPR036676">
    <property type="entry name" value="PurM-like_C_sf"/>
</dbReference>
<keyword evidence="9" id="KW-0808">Transferase</keyword>
<evidence type="ECO:0000256" key="15">
    <source>
        <dbReference type="ARBA" id="ARBA00022840"/>
    </source>
</evidence>
<comment type="function">
    <text evidence="2">Synthesizes selenophosphate from selenide and ATP.</text>
</comment>
<organism evidence="30 31">
    <name type="scientific">Atractosteus spatula</name>
    <name type="common">Alligator gar</name>
    <name type="synonym">Lepisosteus spatula</name>
    <dbReference type="NCBI Taxonomy" id="7917"/>
    <lineage>
        <taxon>Eukaryota</taxon>
        <taxon>Metazoa</taxon>
        <taxon>Chordata</taxon>
        <taxon>Craniata</taxon>
        <taxon>Vertebrata</taxon>
        <taxon>Euteleostomi</taxon>
        <taxon>Actinopterygii</taxon>
        <taxon>Neopterygii</taxon>
        <taxon>Holostei</taxon>
        <taxon>Semionotiformes</taxon>
        <taxon>Lepisosteidae</taxon>
        <taxon>Atractosteus</taxon>
    </lineage>
</organism>
<keyword evidence="15" id="KW-0067">ATP-binding</keyword>
<dbReference type="CDD" id="cd09803">
    <property type="entry name" value="UBAN"/>
    <property type="match status" value="1"/>
</dbReference>
<dbReference type="Pfam" id="PF00586">
    <property type="entry name" value="AIRS"/>
    <property type="match status" value="1"/>
</dbReference>
<feature type="coiled-coil region" evidence="27">
    <location>
        <begin position="300"/>
        <end position="425"/>
    </location>
</feature>
<dbReference type="GO" id="GO:0005524">
    <property type="term" value="F:ATP binding"/>
    <property type="evidence" value="ECO:0007669"/>
    <property type="project" value="UniProtKB-KW"/>
</dbReference>
<evidence type="ECO:0000256" key="4">
    <source>
        <dbReference type="ARBA" id="ARBA00004496"/>
    </source>
</evidence>
<feature type="compositionally biased region" description="Polar residues" evidence="28">
    <location>
        <begin position="1108"/>
        <end position="1117"/>
    </location>
</feature>
<feature type="compositionally biased region" description="Polar residues" evidence="28">
    <location>
        <begin position="184"/>
        <end position="193"/>
    </location>
</feature>
<dbReference type="PANTHER" id="PTHR10256:SF1">
    <property type="entry name" value="SELENIDE, WATER DIKINASE 2"/>
    <property type="match status" value="1"/>
</dbReference>
<keyword evidence="16" id="KW-0460">Magnesium</keyword>
<dbReference type="GO" id="GO:0004756">
    <property type="term" value="F:selenide, water dikinase activity"/>
    <property type="evidence" value="ECO:0007669"/>
    <property type="project" value="UniProtKB-EC"/>
</dbReference>
<evidence type="ECO:0000256" key="6">
    <source>
        <dbReference type="ARBA" id="ARBA00011997"/>
    </source>
</evidence>
<feature type="coiled-coil region" evidence="27">
    <location>
        <begin position="43"/>
        <end position="109"/>
    </location>
</feature>
<dbReference type="GO" id="GO:0005783">
    <property type="term" value="C:endoplasmic reticulum"/>
    <property type="evidence" value="ECO:0007669"/>
    <property type="project" value="InterPro"/>
</dbReference>
<keyword evidence="18" id="KW-0472">Membrane</keyword>
<dbReference type="InterPro" id="IPR032419">
    <property type="entry name" value="CC2-LZ_dom"/>
</dbReference>
<evidence type="ECO:0000256" key="21">
    <source>
        <dbReference type="ARBA" id="ARBA00038427"/>
    </source>
</evidence>
<feature type="non-terminal residue" evidence="30">
    <location>
        <position position="1124"/>
    </location>
</feature>
<feature type="compositionally biased region" description="Basic and acidic residues" evidence="28">
    <location>
        <begin position="261"/>
        <end position="271"/>
    </location>
</feature>
<dbReference type="GO" id="GO:0070530">
    <property type="term" value="F:K63-linked polyubiquitin modification-dependent protein binding"/>
    <property type="evidence" value="ECO:0007669"/>
    <property type="project" value="InterPro"/>
</dbReference>
<keyword evidence="14" id="KW-0862">Zinc</keyword>
<evidence type="ECO:0000256" key="27">
    <source>
        <dbReference type="SAM" id="Coils"/>
    </source>
</evidence>
<keyword evidence="12 26" id="KW-0863">Zinc-finger</keyword>
<keyword evidence="10" id="KW-0479">Metal-binding</keyword>
<dbReference type="PROSITE" id="PS51801">
    <property type="entry name" value="ZF_CCHC_NOA"/>
    <property type="match status" value="1"/>
</dbReference>
<dbReference type="Gene3D" id="3.30.1330.10">
    <property type="entry name" value="PurM-like, N-terminal domain"/>
    <property type="match status" value="1"/>
</dbReference>
<comment type="subcellular location">
    <subcellularLocation>
        <location evidence="3">Cell membrane</location>
        <topology evidence="3">Peripheral membrane protein</topology>
    </subcellularLocation>
    <subcellularLocation>
        <location evidence="4">Cytoplasm</location>
    </subcellularLocation>
    <subcellularLocation>
        <location evidence="5">Nucleus membrane</location>
        <topology evidence="5">Peripheral membrane protein</topology>
    </subcellularLocation>
</comment>
<comment type="caution">
    <text evidence="30">The sequence shown here is derived from an EMBL/GenBank/DDBJ whole genome shotgun (WGS) entry which is preliminary data.</text>
</comment>
<dbReference type="Pfam" id="PF16516">
    <property type="entry name" value="CC2-LZ"/>
    <property type="match status" value="1"/>
</dbReference>
<dbReference type="EC" id="2.7.9.3" evidence="6"/>
<name>A0A8J7NZE5_ATRSP</name>
<dbReference type="SUPFAM" id="SSF56042">
    <property type="entry name" value="PurM C-terminal domain-like"/>
    <property type="match status" value="1"/>
</dbReference>
<evidence type="ECO:0000256" key="9">
    <source>
        <dbReference type="ARBA" id="ARBA00022679"/>
    </source>
</evidence>
<feature type="region of interest" description="Disordered" evidence="28">
    <location>
        <begin position="261"/>
        <end position="294"/>
    </location>
</feature>
<feature type="compositionally biased region" description="Polar residues" evidence="28">
    <location>
        <begin position="274"/>
        <end position="291"/>
    </location>
</feature>
<feature type="region of interest" description="Disordered" evidence="28">
    <location>
        <begin position="184"/>
        <end position="209"/>
    </location>
</feature>
<dbReference type="Pfam" id="PF18414">
    <property type="entry name" value="zf_C2H2_10"/>
    <property type="match status" value="1"/>
</dbReference>
<evidence type="ECO:0000313" key="30">
    <source>
        <dbReference type="EMBL" id="MBN3322529.1"/>
    </source>
</evidence>
<dbReference type="InterPro" id="IPR016188">
    <property type="entry name" value="PurM-like_N"/>
</dbReference>
<dbReference type="FunFam" id="3.30.1330.10:FF:000006">
    <property type="entry name" value="Selenide water dikinase 1"/>
    <property type="match status" value="1"/>
</dbReference>
<keyword evidence="7" id="KW-1003">Cell membrane</keyword>
<keyword evidence="11" id="KW-0547">Nucleotide-binding</keyword>
<dbReference type="PANTHER" id="PTHR10256">
    <property type="entry name" value="SELENIDE, WATER DIKINASE"/>
    <property type="match status" value="1"/>
</dbReference>
<evidence type="ECO:0000256" key="28">
    <source>
        <dbReference type="SAM" id="MobiDB-lite"/>
    </source>
</evidence>
<dbReference type="GO" id="GO:0008270">
    <property type="term" value="F:zinc ion binding"/>
    <property type="evidence" value="ECO:0007669"/>
    <property type="project" value="UniProtKB-KW"/>
</dbReference>
<feature type="domain" description="CCHC NOA-type" evidence="29">
    <location>
        <begin position="623"/>
        <end position="653"/>
    </location>
</feature>
<dbReference type="SUPFAM" id="SSF55326">
    <property type="entry name" value="PurM N-terminal domain-like"/>
    <property type="match status" value="1"/>
</dbReference>
<dbReference type="Gene3D" id="1.20.5.990">
    <property type="entry name" value="Nemo cc2-lz domain - 1d5 darpin complex"/>
    <property type="match status" value="1"/>
</dbReference>
<evidence type="ECO:0000256" key="17">
    <source>
        <dbReference type="ARBA" id="ARBA00023054"/>
    </source>
</evidence>
<feature type="region of interest" description="Disordered" evidence="28">
    <location>
        <begin position="120"/>
        <end position="172"/>
    </location>
</feature>
<dbReference type="GO" id="GO:0005886">
    <property type="term" value="C:plasma membrane"/>
    <property type="evidence" value="ECO:0007669"/>
    <property type="project" value="UniProtKB-SubCell"/>
</dbReference>